<dbReference type="EMBL" id="JAXAVX010000013">
    <property type="protein sequence ID" value="MDX8153393.1"/>
    <property type="molecule type" value="Genomic_DNA"/>
</dbReference>
<evidence type="ECO:0000313" key="6">
    <source>
        <dbReference type="Proteomes" id="UP001277761"/>
    </source>
</evidence>
<name>A0ABU4VR72_9ACTN</name>
<evidence type="ECO:0000256" key="2">
    <source>
        <dbReference type="ARBA" id="ARBA00023015"/>
    </source>
</evidence>
<accession>A0ABU4VR72</accession>
<dbReference type="InterPro" id="IPR036388">
    <property type="entry name" value="WH-like_DNA-bd_sf"/>
</dbReference>
<dbReference type="RefSeq" id="WP_319955544.1">
    <property type="nucleotide sequence ID" value="NZ_JAXAVX010000013.1"/>
</dbReference>
<keyword evidence="3" id="KW-0238">DNA-binding</keyword>
<organism evidence="5 6">
    <name type="scientific">Patulibacter brassicae</name>
    <dbReference type="NCBI Taxonomy" id="1705717"/>
    <lineage>
        <taxon>Bacteria</taxon>
        <taxon>Bacillati</taxon>
        <taxon>Actinomycetota</taxon>
        <taxon>Thermoleophilia</taxon>
        <taxon>Solirubrobacterales</taxon>
        <taxon>Patulibacteraceae</taxon>
        <taxon>Patulibacter</taxon>
    </lineage>
</organism>
<proteinExistence type="inferred from homology"/>
<dbReference type="Pfam" id="PF03965">
    <property type="entry name" value="Penicillinase_R"/>
    <property type="match status" value="1"/>
</dbReference>
<protein>
    <submittedName>
        <fullName evidence="5">BlaI/MecI/CopY family transcriptional regulator</fullName>
    </submittedName>
</protein>
<keyword evidence="2" id="KW-0805">Transcription regulation</keyword>
<keyword evidence="4" id="KW-0804">Transcription</keyword>
<dbReference type="InterPro" id="IPR005650">
    <property type="entry name" value="BlaI_family"/>
</dbReference>
<dbReference type="Gene3D" id="1.10.10.10">
    <property type="entry name" value="Winged helix-like DNA-binding domain superfamily/Winged helix DNA-binding domain"/>
    <property type="match status" value="1"/>
</dbReference>
<evidence type="ECO:0000313" key="5">
    <source>
        <dbReference type="EMBL" id="MDX8153393.1"/>
    </source>
</evidence>
<comment type="caution">
    <text evidence="5">The sequence shown here is derived from an EMBL/GenBank/DDBJ whole genome shotgun (WGS) entry which is preliminary data.</text>
</comment>
<evidence type="ECO:0000256" key="3">
    <source>
        <dbReference type="ARBA" id="ARBA00023125"/>
    </source>
</evidence>
<dbReference type="Proteomes" id="UP001277761">
    <property type="component" value="Unassembled WGS sequence"/>
</dbReference>
<keyword evidence="6" id="KW-1185">Reference proteome</keyword>
<reference evidence="5 6" key="1">
    <citation type="submission" date="2023-11" db="EMBL/GenBank/DDBJ databases">
        <authorList>
            <person name="Xu M."/>
            <person name="Jiang T."/>
        </authorList>
    </citation>
    <scope>NUCLEOTIDE SEQUENCE [LARGE SCALE GENOMIC DNA]</scope>
    <source>
        <strain evidence="5 6">SD</strain>
    </source>
</reference>
<dbReference type="InterPro" id="IPR036390">
    <property type="entry name" value="WH_DNA-bd_sf"/>
</dbReference>
<dbReference type="PIRSF" id="PIRSF019455">
    <property type="entry name" value="CopR_AtkY"/>
    <property type="match status" value="1"/>
</dbReference>
<sequence length="127" mass="13993">MSGEIQGELQEQIMAALWRTGPGTVEHVREGLPTRHRSAYTTVQTVLNRLSERGLVSRSRQGRTMTYAATLSEAQYLSQSLERTLAGASLEARRVALTELIGGLEADELLQLSEQAQRARNAAKNAR</sequence>
<comment type="similarity">
    <text evidence="1">Belongs to the BlaI transcriptional regulatory family.</text>
</comment>
<evidence type="ECO:0000256" key="1">
    <source>
        <dbReference type="ARBA" id="ARBA00011046"/>
    </source>
</evidence>
<gene>
    <name evidence="5" type="ORF">SK069_17475</name>
</gene>
<evidence type="ECO:0000256" key="4">
    <source>
        <dbReference type="ARBA" id="ARBA00023163"/>
    </source>
</evidence>
<dbReference type="SUPFAM" id="SSF46785">
    <property type="entry name" value="Winged helix' DNA-binding domain"/>
    <property type="match status" value="1"/>
</dbReference>